<name>A0ABP8FZ69_9SPHI</name>
<evidence type="ECO:0000313" key="6">
    <source>
        <dbReference type="Proteomes" id="UP001500582"/>
    </source>
</evidence>
<comment type="similarity">
    <text evidence="1 3">Belongs to the peptidase S26 family.</text>
</comment>
<protein>
    <recommendedName>
        <fullName evidence="2 3">Signal peptidase I</fullName>
        <ecNumber evidence="3">3.4.21.89</ecNumber>
    </recommendedName>
</protein>
<dbReference type="InterPro" id="IPR036286">
    <property type="entry name" value="LexA/Signal_pep-like_sf"/>
</dbReference>
<dbReference type="PANTHER" id="PTHR43390">
    <property type="entry name" value="SIGNAL PEPTIDASE I"/>
    <property type="match status" value="1"/>
</dbReference>
<keyword evidence="3" id="KW-0645">Protease</keyword>
<dbReference type="EMBL" id="BAABFT010000002">
    <property type="protein sequence ID" value="GAA4314015.1"/>
    <property type="molecule type" value="Genomic_DNA"/>
</dbReference>
<dbReference type="Proteomes" id="UP001500582">
    <property type="component" value="Unassembled WGS sequence"/>
</dbReference>
<evidence type="ECO:0000259" key="4">
    <source>
        <dbReference type="Pfam" id="PF10502"/>
    </source>
</evidence>
<organism evidence="5 6">
    <name type="scientific">Mucilaginibacter gynuensis</name>
    <dbReference type="NCBI Taxonomy" id="1302236"/>
    <lineage>
        <taxon>Bacteria</taxon>
        <taxon>Pseudomonadati</taxon>
        <taxon>Bacteroidota</taxon>
        <taxon>Sphingobacteriia</taxon>
        <taxon>Sphingobacteriales</taxon>
        <taxon>Sphingobacteriaceae</taxon>
        <taxon>Mucilaginibacter</taxon>
    </lineage>
</organism>
<comment type="caution">
    <text evidence="5">The sequence shown here is derived from an EMBL/GenBank/DDBJ whole genome shotgun (WGS) entry which is preliminary data.</text>
</comment>
<comment type="subcellular location">
    <subcellularLocation>
        <location evidence="3">Membrane</location>
        <topology evidence="3">Single-pass type II membrane protein</topology>
    </subcellularLocation>
</comment>
<dbReference type="NCBIfam" id="TIGR02227">
    <property type="entry name" value="sigpep_I_bact"/>
    <property type="match status" value="1"/>
</dbReference>
<dbReference type="EC" id="3.4.21.89" evidence="3"/>
<dbReference type="PRINTS" id="PR00727">
    <property type="entry name" value="LEADERPTASE"/>
</dbReference>
<dbReference type="Gene3D" id="2.10.109.10">
    <property type="entry name" value="Umud Fragment, subunit A"/>
    <property type="match status" value="1"/>
</dbReference>
<dbReference type="CDD" id="cd06530">
    <property type="entry name" value="S26_SPase_I"/>
    <property type="match status" value="1"/>
</dbReference>
<keyword evidence="6" id="KW-1185">Reference proteome</keyword>
<dbReference type="PANTHER" id="PTHR43390:SF1">
    <property type="entry name" value="CHLOROPLAST PROCESSING PEPTIDASE"/>
    <property type="match status" value="1"/>
</dbReference>
<dbReference type="InterPro" id="IPR000223">
    <property type="entry name" value="Pept_S26A_signal_pept_1"/>
</dbReference>
<gene>
    <name evidence="5" type="ORF">GCM10023149_10000</name>
</gene>
<dbReference type="InterPro" id="IPR019533">
    <property type="entry name" value="Peptidase_S26"/>
</dbReference>
<evidence type="ECO:0000256" key="2">
    <source>
        <dbReference type="ARBA" id="ARBA00019232"/>
    </source>
</evidence>
<dbReference type="SUPFAM" id="SSF51306">
    <property type="entry name" value="LexA/Signal peptidase"/>
    <property type="match status" value="1"/>
</dbReference>
<evidence type="ECO:0000313" key="5">
    <source>
        <dbReference type="EMBL" id="GAA4314015.1"/>
    </source>
</evidence>
<keyword evidence="3" id="KW-0378">Hydrolase</keyword>
<evidence type="ECO:0000256" key="1">
    <source>
        <dbReference type="ARBA" id="ARBA00009370"/>
    </source>
</evidence>
<comment type="catalytic activity">
    <reaction evidence="3">
        <text>Cleavage of hydrophobic, N-terminal signal or leader sequences from secreted and periplasmic proteins.</text>
        <dbReference type="EC" id="3.4.21.89"/>
    </reaction>
</comment>
<accession>A0ABP8FZ69</accession>
<dbReference type="Pfam" id="PF10502">
    <property type="entry name" value="Peptidase_S26"/>
    <property type="match status" value="1"/>
</dbReference>
<proteinExistence type="inferred from homology"/>
<sequence>MQGYANNPTLPYQGKMFATRLKDPERGSFICFKLGGESSVFRCIAKANDIVEIKDAVVYINGKKQNEPFVWNEYLISTAQLNSILGYIEKNNYKTDIINDSTNTIILSENDLKTYHLNLKKYILMKDTLSALYPAFKQAGYSPDNFGPIKVPEKSFFVLGDNRHEAADSRYIGFVKENDVFATVIN</sequence>
<feature type="domain" description="Peptidase S26" evidence="4">
    <location>
        <begin position="7"/>
        <end position="184"/>
    </location>
</feature>
<evidence type="ECO:0000256" key="3">
    <source>
        <dbReference type="RuleBase" id="RU362042"/>
    </source>
</evidence>
<reference evidence="6" key="1">
    <citation type="journal article" date="2019" name="Int. J. Syst. Evol. Microbiol.">
        <title>The Global Catalogue of Microorganisms (GCM) 10K type strain sequencing project: providing services to taxonomists for standard genome sequencing and annotation.</title>
        <authorList>
            <consortium name="The Broad Institute Genomics Platform"/>
            <consortium name="The Broad Institute Genome Sequencing Center for Infectious Disease"/>
            <person name="Wu L."/>
            <person name="Ma J."/>
        </authorList>
    </citation>
    <scope>NUCLEOTIDE SEQUENCE [LARGE SCALE GENOMIC DNA]</scope>
    <source>
        <strain evidence="6">JCM 17705</strain>
    </source>
</reference>